<reference evidence="4 5" key="1">
    <citation type="submission" date="2019-09" db="EMBL/GenBank/DDBJ databases">
        <authorList>
            <person name="Cremers G."/>
        </authorList>
    </citation>
    <scope>NUCLEOTIDE SEQUENCE [LARGE SCALE GENOMIC DNA]</scope>
    <source>
        <strain evidence="4">4A</strain>
    </source>
</reference>
<dbReference type="AlphaFoldDB" id="A0A5E6MEY7"/>
<feature type="compositionally biased region" description="Polar residues" evidence="1">
    <location>
        <begin position="532"/>
        <end position="547"/>
    </location>
</feature>
<accession>A0A5E6MEY7</accession>
<evidence type="ECO:0000313" key="5">
    <source>
        <dbReference type="Proteomes" id="UP000334923"/>
    </source>
</evidence>
<feature type="domain" description="HD/PDEase" evidence="3">
    <location>
        <begin position="276"/>
        <end position="448"/>
    </location>
</feature>
<dbReference type="Pfam" id="PF07698">
    <property type="entry name" value="7TM-7TMR_HD"/>
    <property type="match status" value="1"/>
</dbReference>
<evidence type="ECO:0000259" key="3">
    <source>
        <dbReference type="SMART" id="SM00471"/>
    </source>
</evidence>
<feature type="region of interest" description="Disordered" evidence="1">
    <location>
        <begin position="504"/>
        <end position="547"/>
    </location>
</feature>
<dbReference type="PANTHER" id="PTHR36442">
    <property type="entry name" value="CYCLIC-DI-AMP PHOSPHODIESTERASE PGPH"/>
    <property type="match status" value="1"/>
</dbReference>
<evidence type="ECO:0000256" key="2">
    <source>
        <dbReference type="SAM" id="Phobius"/>
    </source>
</evidence>
<dbReference type="GO" id="GO:0016787">
    <property type="term" value="F:hydrolase activity"/>
    <property type="evidence" value="ECO:0007669"/>
    <property type="project" value="UniProtKB-KW"/>
</dbReference>
<dbReference type="InterPro" id="IPR052722">
    <property type="entry name" value="PgpH_phosphodiesterase"/>
</dbReference>
<keyword evidence="2" id="KW-0812">Transmembrane</keyword>
<dbReference type="EMBL" id="CABFVA020000065">
    <property type="protein sequence ID" value="VVM06393.1"/>
    <property type="molecule type" value="Genomic_DNA"/>
</dbReference>
<keyword evidence="2" id="KW-0472">Membrane</keyword>
<name>A0A5E6MEY7_9BACT</name>
<dbReference type="SMART" id="SM00471">
    <property type="entry name" value="HDc"/>
    <property type="match status" value="1"/>
</dbReference>
<protein>
    <submittedName>
        <fullName evidence="4">Cyclic-di-AMP phosphodiesterase PgpH</fullName>
        <ecNumber evidence="4">3.1.4.-</ecNumber>
    </submittedName>
</protein>
<dbReference type="Gene3D" id="1.10.3210.10">
    <property type="entry name" value="Hypothetical protein af1432"/>
    <property type="match status" value="1"/>
</dbReference>
<feature type="transmembrane region" description="Helical" evidence="2">
    <location>
        <begin position="38"/>
        <end position="57"/>
    </location>
</feature>
<dbReference type="InterPro" id="IPR006675">
    <property type="entry name" value="HDIG_dom"/>
</dbReference>
<evidence type="ECO:0000256" key="1">
    <source>
        <dbReference type="SAM" id="MobiDB-lite"/>
    </source>
</evidence>
<dbReference type="InterPro" id="IPR011621">
    <property type="entry name" value="Metal-dep_PHydrolase_7TM_intra"/>
</dbReference>
<keyword evidence="2" id="KW-1133">Transmembrane helix</keyword>
<gene>
    <name evidence="4" type="primary">pgpH</name>
    <name evidence="4" type="ORF">MAMT_01182</name>
</gene>
<feature type="transmembrane region" description="Helical" evidence="2">
    <location>
        <begin position="193"/>
        <end position="214"/>
    </location>
</feature>
<dbReference type="OrthoDB" id="9806952at2"/>
<proteinExistence type="predicted"/>
<dbReference type="NCBIfam" id="TIGR00277">
    <property type="entry name" value="HDIG"/>
    <property type="match status" value="1"/>
</dbReference>
<feature type="transmembrane region" description="Helical" evidence="2">
    <location>
        <begin position="134"/>
        <end position="163"/>
    </location>
</feature>
<keyword evidence="5" id="KW-1185">Reference proteome</keyword>
<dbReference type="PANTHER" id="PTHR36442:SF1">
    <property type="entry name" value="CYCLIC-DI-AMP PHOSPHODIESTERASE PGPH"/>
    <property type="match status" value="1"/>
</dbReference>
<organism evidence="4 5">
    <name type="scientific">Methylacidimicrobium tartarophylax</name>
    <dbReference type="NCBI Taxonomy" id="1041768"/>
    <lineage>
        <taxon>Bacteria</taxon>
        <taxon>Pseudomonadati</taxon>
        <taxon>Verrucomicrobiota</taxon>
        <taxon>Methylacidimicrobium</taxon>
    </lineage>
</organism>
<feature type="transmembrane region" description="Helical" evidence="2">
    <location>
        <begin position="226"/>
        <end position="244"/>
    </location>
</feature>
<dbReference type="InterPro" id="IPR003607">
    <property type="entry name" value="HD/PDEase_dom"/>
</dbReference>
<dbReference type="CDD" id="cd00077">
    <property type="entry name" value="HDc"/>
    <property type="match status" value="1"/>
</dbReference>
<keyword evidence="4" id="KW-0378">Hydrolase</keyword>
<feature type="transmembrane region" description="Helical" evidence="2">
    <location>
        <begin position="63"/>
        <end position="82"/>
    </location>
</feature>
<sequence>MSLFEHWRLKRKGLACGRSRRTMSCSKWREMLEKDQRVRGFLFFLFTALSIACGTWSHAHPTYAVALLTVVLSVGIFIPMRIGLPELFQSNSKLALVLVAILINLFVSKAVYLWSMHQPGAEFHALYFYVPTALAPLLTTSLLGAFPGLFTVFASSLFSAVLINQSIPLLVNNLVSGFVGVYMTQRVRRRRDIIQAGMAVGVVSLVCAMAFGYVGETESDVLIEQGAWSVILGFLTGVLVNAILPFMEELFCVNTDFTWLELSDLNHPLLRRLASEAPGTYHHSLMVANLAEAAAQTVGANFSLCRVMAYFHDVGKLVNPQYFAENIDGAENPHDRLSPSLSALVIVSHVKDGMELAQRYHLKRPILDGIEQHHGDSLVYYFYQRALRTVEDFKAGVRILGASEKDVPRFDESQFHYPGPKPQSREAGILMLADIVESASRSLERPTAQRIEQMVRELVWRKLASHQLDECHLTLQELHSIEESLSFTLKTMLHSRLRYPQKEPDDAEALRLQPSTAGTPLLSGFAPPVADGSSTDQDARSTITAEH</sequence>
<dbReference type="SUPFAM" id="SSF109604">
    <property type="entry name" value="HD-domain/PDEase-like"/>
    <property type="match status" value="1"/>
</dbReference>
<dbReference type="Proteomes" id="UP000334923">
    <property type="component" value="Unassembled WGS sequence"/>
</dbReference>
<evidence type="ECO:0000313" key="4">
    <source>
        <dbReference type="EMBL" id="VVM06393.1"/>
    </source>
</evidence>
<feature type="transmembrane region" description="Helical" evidence="2">
    <location>
        <begin position="94"/>
        <end position="114"/>
    </location>
</feature>
<dbReference type="EC" id="3.1.4.-" evidence="4"/>
<dbReference type="Pfam" id="PF01966">
    <property type="entry name" value="HD"/>
    <property type="match status" value="1"/>
</dbReference>
<dbReference type="InterPro" id="IPR006674">
    <property type="entry name" value="HD_domain"/>
</dbReference>